<dbReference type="Proteomes" id="UP000063699">
    <property type="component" value="Chromosome"/>
</dbReference>
<feature type="repeat" description="WD" evidence="3">
    <location>
        <begin position="1579"/>
        <end position="1620"/>
    </location>
</feature>
<reference evidence="7 8" key="1">
    <citation type="submission" date="2015-07" db="EMBL/GenBank/DDBJ databases">
        <title>Genome sequencing of Kibdelosporangium phytohabitans.</title>
        <authorList>
            <person name="Qin S."/>
            <person name="Xing K."/>
        </authorList>
    </citation>
    <scope>NUCLEOTIDE SEQUENCE [LARGE SCALE GENOMIC DNA]</scope>
    <source>
        <strain evidence="7 8">KLBMP1111</strain>
    </source>
</reference>
<feature type="repeat" description="WD" evidence="3">
    <location>
        <begin position="1236"/>
        <end position="1277"/>
    </location>
</feature>
<dbReference type="KEGG" id="kphy:AOZ06_46920"/>
<evidence type="ECO:0000259" key="6">
    <source>
        <dbReference type="PROSITE" id="PS50837"/>
    </source>
</evidence>
<feature type="repeat" description="WD" evidence="3">
    <location>
        <begin position="1495"/>
        <end position="1536"/>
    </location>
</feature>
<dbReference type="InterPro" id="IPR020472">
    <property type="entry name" value="WD40_PAC1"/>
</dbReference>
<dbReference type="InterPro" id="IPR011044">
    <property type="entry name" value="Quino_amine_DH_bsu"/>
</dbReference>
<dbReference type="STRING" id="860235.AOZ06_46920"/>
<dbReference type="Pfam" id="PF05729">
    <property type="entry name" value="NACHT"/>
    <property type="match status" value="1"/>
</dbReference>
<evidence type="ECO:0000256" key="4">
    <source>
        <dbReference type="SAM" id="MobiDB-lite"/>
    </source>
</evidence>
<dbReference type="Gene3D" id="3.40.50.10140">
    <property type="entry name" value="Toll/interleukin-1 receptor homology (TIR) domain"/>
    <property type="match status" value="1"/>
</dbReference>
<proteinExistence type="predicted"/>
<dbReference type="SUPFAM" id="SSF50969">
    <property type="entry name" value="YVTN repeat-like/Quinoprotein amine dehydrogenase"/>
    <property type="match status" value="1"/>
</dbReference>
<dbReference type="SMART" id="SM00255">
    <property type="entry name" value="TIR"/>
    <property type="match status" value="1"/>
</dbReference>
<dbReference type="SMART" id="SM00320">
    <property type="entry name" value="WD40"/>
    <property type="match status" value="15"/>
</dbReference>
<dbReference type="Gene3D" id="3.40.50.300">
    <property type="entry name" value="P-loop containing nucleotide triphosphate hydrolases"/>
    <property type="match status" value="1"/>
</dbReference>
<dbReference type="Pfam" id="PF13676">
    <property type="entry name" value="TIR_2"/>
    <property type="match status" value="1"/>
</dbReference>
<keyword evidence="1 3" id="KW-0853">WD repeat</keyword>
<gene>
    <name evidence="7" type="ORF">AOZ06_46920</name>
</gene>
<dbReference type="CDD" id="cd00200">
    <property type="entry name" value="WD40"/>
    <property type="match status" value="2"/>
</dbReference>
<dbReference type="PRINTS" id="PR00320">
    <property type="entry name" value="GPROTEINBRPT"/>
</dbReference>
<dbReference type="SUPFAM" id="SSF50998">
    <property type="entry name" value="Quinoprotein alcohol dehydrogenase-like"/>
    <property type="match status" value="1"/>
</dbReference>
<dbReference type="SUPFAM" id="SSF52200">
    <property type="entry name" value="Toll/Interleukin receptor TIR domain"/>
    <property type="match status" value="1"/>
</dbReference>
<feature type="domain" description="TIR" evidence="5">
    <location>
        <begin position="20"/>
        <end position="153"/>
    </location>
</feature>
<dbReference type="PROSITE" id="PS50294">
    <property type="entry name" value="WD_REPEATS_REGION"/>
    <property type="match status" value="12"/>
</dbReference>
<dbReference type="GO" id="GO:0007165">
    <property type="term" value="P:signal transduction"/>
    <property type="evidence" value="ECO:0007669"/>
    <property type="project" value="InterPro"/>
</dbReference>
<feature type="domain" description="NACHT" evidence="6">
    <location>
        <begin position="670"/>
        <end position="788"/>
    </location>
</feature>
<dbReference type="SUPFAM" id="SSF56300">
    <property type="entry name" value="Metallo-dependent phosphatases"/>
    <property type="match status" value="1"/>
</dbReference>
<keyword evidence="8" id="KW-1185">Reference proteome</keyword>
<dbReference type="EMBL" id="CP012752">
    <property type="protein sequence ID" value="ALG15589.1"/>
    <property type="molecule type" value="Genomic_DNA"/>
</dbReference>
<dbReference type="PROSITE" id="PS00678">
    <property type="entry name" value="WD_REPEATS_1"/>
    <property type="match status" value="4"/>
</dbReference>
<feature type="repeat" description="WD" evidence="3">
    <location>
        <begin position="1453"/>
        <end position="1494"/>
    </location>
</feature>
<dbReference type="InterPro" id="IPR019775">
    <property type="entry name" value="WD40_repeat_CS"/>
</dbReference>
<accession>A0A0N9I9C9</accession>
<dbReference type="InterPro" id="IPR001680">
    <property type="entry name" value="WD40_rpt"/>
</dbReference>
<dbReference type="SUPFAM" id="SSF50978">
    <property type="entry name" value="WD40 repeat-like"/>
    <property type="match status" value="1"/>
</dbReference>
<dbReference type="PANTHER" id="PTHR19848">
    <property type="entry name" value="WD40 REPEAT PROTEIN"/>
    <property type="match status" value="1"/>
</dbReference>
<evidence type="ECO:0000256" key="1">
    <source>
        <dbReference type="ARBA" id="ARBA00022574"/>
    </source>
</evidence>
<dbReference type="InterPro" id="IPR027417">
    <property type="entry name" value="P-loop_NTPase"/>
</dbReference>
<name>A0A0N9I9C9_9PSEU</name>
<dbReference type="Gene3D" id="2.160.20.80">
    <property type="entry name" value="E3 ubiquitin-protein ligase SopA"/>
    <property type="match status" value="1"/>
</dbReference>
<feature type="compositionally biased region" description="Basic and acidic residues" evidence="4">
    <location>
        <begin position="157"/>
        <end position="167"/>
    </location>
</feature>
<dbReference type="Gene3D" id="3.60.21.10">
    <property type="match status" value="1"/>
</dbReference>
<dbReference type="SUPFAM" id="SSF141571">
    <property type="entry name" value="Pentapeptide repeat-like"/>
    <property type="match status" value="1"/>
</dbReference>
<dbReference type="InterPro" id="IPR015943">
    <property type="entry name" value="WD40/YVTN_repeat-like_dom_sf"/>
</dbReference>
<feature type="repeat" description="WD" evidence="3">
    <location>
        <begin position="1621"/>
        <end position="1652"/>
    </location>
</feature>
<evidence type="ECO:0000256" key="2">
    <source>
        <dbReference type="ARBA" id="ARBA00022737"/>
    </source>
</evidence>
<dbReference type="InterPro" id="IPR007111">
    <property type="entry name" value="NACHT_NTPase"/>
</dbReference>
<dbReference type="PROSITE" id="PS50082">
    <property type="entry name" value="WD_REPEATS_2"/>
    <property type="match status" value="13"/>
</dbReference>
<evidence type="ECO:0000313" key="8">
    <source>
        <dbReference type="Proteomes" id="UP000063699"/>
    </source>
</evidence>
<evidence type="ECO:0000313" key="7">
    <source>
        <dbReference type="EMBL" id="ALG15589.1"/>
    </source>
</evidence>
<feature type="repeat" description="WD" evidence="3">
    <location>
        <begin position="1537"/>
        <end position="1578"/>
    </location>
</feature>
<dbReference type="InterPro" id="IPR001646">
    <property type="entry name" value="5peptide_repeat"/>
</dbReference>
<dbReference type="PROSITE" id="PS50104">
    <property type="entry name" value="TIR"/>
    <property type="match status" value="1"/>
</dbReference>
<dbReference type="PANTHER" id="PTHR19848:SF8">
    <property type="entry name" value="F-BOX AND WD REPEAT DOMAIN CONTAINING 7"/>
    <property type="match status" value="1"/>
</dbReference>
<feature type="repeat" description="WD" evidence="3">
    <location>
        <begin position="1320"/>
        <end position="1363"/>
    </location>
</feature>
<dbReference type="InterPro" id="IPR036322">
    <property type="entry name" value="WD40_repeat_dom_sf"/>
</dbReference>
<protein>
    <recommendedName>
        <fullName evidence="9">TIR domain-containing protein</fullName>
    </recommendedName>
</protein>
<feature type="repeat" description="WD" evidence="3">
    <location>
        <begin position="1663"/>
        <end position="1704"/>
    </location>
</feature>
<dbReference type="Pfam" id="PF00805">
    <property type="entry name" value="Pentapeptide"/>
    <property type="match status" value="1"/>
</dbReference>
<dbReference type="Pfam" id="PF00400">
    <property type="entry name" value="WD40"/>
    <property type="match status" value="13"/>
</dbReference>
<dbReference type="InterPro" id="IPR000157">
    <property type="entry name" value="TIR_dom"/>
</dbReference>
<dbReference type="Pfam" id="PF22739">
    <property type="entry name" value="NA-iREase3"/>
    <property type="match status" value="1"/>
</dbReference>
<sequence length="1890" mass="205334">MDPGAAVVLPSRAPRLPGSGAVDFFVSYSLADEDWATWIAHELEAAGYKVMIQSWDFVPGTHFFDFIDRGIREASAVIAVLSKSYLGSRYGRMEWMAALRAADDPTAAKLLPVRVEDVVLDGLLAPITFVDLVGLDDSAEARARLLGRISHALSGRAKPDIRPRYPREGQPQISHFPPSVQRAPVRRQRLGLLHVAAPRFGRVAEDPVRRLARLRTALDRLDTGAPSPDLLVVSGSLTDSGTLPQFDEAMSFITGLRSMLGLEPARVVIVPGVGDITVAACEAYFADCRADGIQPQAPYFRKWRHFSRIFGQLYPDIDGPVFDAGLPWTLFSVPDLRIAVAGLNSTLAHTHMSLDEPGWLGPAQLDWFAHNMAGFEQSGYLRIGIVEHAPVPGGEPASGTISDVEAFDRVLGPHLNMVLHTSGSPGAVSELPSGLTVVPPPDGSAELLSVTRDGLTTWPLFADDDSPVRTRRWWTAVDRTFPDAADSGPLVVPPIEQAPSPDEDPIGLLLERITEVCEVRYPGARIRRLAGRPSSLLVTYPDGEAVQQFRVAAHAGPLTREDVATFVRVLRGTGTDHGAELVYQGPNPGTALLEEALRDGVRVRSFAEFQGLLDLREYVAGQTERLRGDKVYPPDLYVPQRFREMAGTDAAIRDDVVGEMIELLSADEGSFVLLMGDFGRGKTFAMRKLAMDLPARLPDVTPILIELRALDKAHSVDGLVAAHLANHGETRIDLNAFRYLLRQGRVVLLFDGFDELATRVSYDRAADHLKTLLAAAKGRAKIVVSSRTQHFQNDEQVRTTLGERVGLLAGRRILQLEDFTPQQIGQYLVNRYGHDPKAAARRLELVGRIEDLGGLARNPRMLSFVADLDADRLAAVATARRAMSAAGLYREILTSWLDFEYQRVHAISGNPAGLSVDELWNAVTTLAVRMWESGDVLLRLDDVAEVATALTGLAETPLSPPQATHAVGAGSLLVRSEEMFGFIHSSVMEWLVANEIGGQINRGDVNPALLGRQTLSQLTVDFLCDMAEPNRLREWAVRPGGDDVACANALKVGKRLSAPIRADLRGASLRGEDFSHRDLSGVDLTRADLTDARLIGTKLSRATLRGATLRRVRLDDAQLVDADLTGADLTEARLCGTDLRGAVITGSSWSRAALLNVVGSDAFWAADELRGAAVAPGQPVLVGLQPSGVGVQFGFEIGRLPKPLAYSPDGRMLAVGNGDGGVLLCDTEKGQPIRTLKGHLDRVYGVVYGPPDGALVTTSADGTVRFWDTSTGEPLGVFADHEGLIWPLALDASGGLVAYGDGAGVVRVRHVPDGRLLAELPGHTERTWTLAFHPSAGSSLLATADNAGIVRIWDVVTGHEVHRLRAPEQAAVYSLAFNRNGTLLGTGGRGGVLSIWDTESGDLRHHLSGHAGNIYSVVFHPEHDTVATGDTLGAVRLWHLETGGRGQVRGSTLRTESAAVYRLVISPDGTMLASGDADGGLVVWDMHSGRERYEVQVHRGAVWPPEFRPDSRQIATTGKDSTVRIWDPETGQQLHELHGHGRRITKVDFNPTGDLLAVSGNDGVVRVWDPRAGKLVKDLHGRADQLISAVFSPTKPLLATTSNDGGVHMWHLNTWQADQELDVETDHVWASSFDPDGNILATANDDDTVRLWWRPTGGERMVLREHQGRVRSIAFSPDGRLLATGCDDSKVRVFDRTSRECLNVLAGHDDRVYEVTFSGDGQLLASVSNDGKAILWDVESARPRHTLVAHRGKLWAGKFSRDSTMFAAAGDDTMVHLWEVATGRHLHALVGHTRRIWSICFSPAGQLLASGADDGTTRLWDVSDNANPQPRLTLLGLRGAWAAVTPDGRYKTEGKLTREFWHVIGLCRFEVGELDSVLRNVHAVPTDEPF</sequence>
<dbReference type="SUPFAM" id="SSF52540">
    <property type="entry name" value="P-loop containing nucleoside triphosphate hydrolases"/>
    <property type="match status" value="1"/>
</dbReference>
<keyword evidence="2" id="KW-0677">Repeat</keyword>
<dbReference type="InterPro" id="IPR029052">
    <property type="entry name" value="Metallo-depent_PP-like"/>
</dbReference>
<evidence type="ECO:0008006" key="9">
    <source>
        <dbReference type="Google" id="ProtNLM"/>
    </source>
</evidence>
<dbReference type="PROSITE" id="PS50837">
    <property type="entry name" value="NACHT"/>
    <property type="match status" value="1"/>
</dbReference>
<organism evidence="7 8">
    <name type="scientific">Kibdelosporangium phytohabitans</name>
    <dbReference type="NCBI Taxonomy" id="860235"/>
    <lineage>
        <taxon>Bacteria</taxon>
        <taxon>Bacillati</taxon>
        <taxon>Actinomycetota</taxon>
        <taxon>Actinomycetes</taxon>
        <taxon>Pseudonocardiales</taxon>
        <taxon>Pseudonocardiaceae</taxon>
        <taxon>Kibdelosporangium</taxon>
    </lineage>
</organism>
<feature type="repeat" description="WD" evidence="3">
    <location>
        <begin position="1365"/>
        <end position="1406"/>
    </location>
</feature>
<dbReference type="Gene3D" id="2.130.10.10">
    <property type="entry name" value="YVTN repeat-like/Quinoprotein amine dehydrogenase"/>
    <property type="match status" value="5"/>
</dbReference>
<dbReference type="InterPro" id="IPR011047">
    <property type="entry name" value="Quinoprotein_ADH-like_sf"/>
</dbReference>
<feature type="region of interest" description="Disordered" evidence="4">
    <location>
        <begin position="157"/>
        <end position="180"/>
    </location>
</feature>
<feature type="repeat" description="WD" evidence="3">
    <location>
        <begin position="1705"/>
        <end position="1746"/>
    </location>
</feature>
<evidence type="ECO:0000259" key="5">
    <source>
        <dbReference type="PROSITE" id="PS50104"/>
    </source>
</evidence>
<dbReference type="InterPro" id="IPR054571">
    <property type="entry name" value="NA-iREase3_dom"/>
</dbReference>
<feature type="repeat" description="WD" evidence="3">
    <location>
        <begin position="1789"/>
        <end position="1830"/>
    </location>
</feature>
<evidence type="ECO:0000256" key="3">
    <source>
        <dbReference type="PROSITE-ProRule" id="PRU00221"/>
    </source>
</evidence>
<feature type="repeat" description="WD" evidence="3">
    <location>
        <begin position="1407"/>
        <end position="1448"/>
    </location>
</feature>
<dbReference type="InterPro" id="IPR035897">
    <property type="entry name" value="Toll_tir_struct_dom_sf"/>
</dbReference>
<feature type="repeat" description="WD" evidence="3">
    <location>
        <begin position="1747"/>
        <end position="1788"/>
    </location>
</feature>